<dbReference type="PANTHER" id="PTHR45138">
    <property type="entry name" value="REGULATORY COMPONENTS OF SENSORY TRANSDUCTION SYSTEM"/>
    <property type="match status" value="1"/>
</dbReference>
<sequence>MSARILVVDDVETNVRLLEAKLTIEYYDVLTCNDGLTALALAKTEQPDLILLDVMMPGVDGFETCRRLKNEPRTRHIPVVLVTALDGRQDRIRGLEAGADDFLTKPLDDVILMARVKSLTRLKMVMDELREREESGRRVGVDTAGVARLKGSGGRVLVVDDNELQAARIAQELAVEHRPLIEADPARALEAARGAVDLMIVNVASDGFDGLRLIARARSKEPTRRLPLLALVDPQDRPRLLKALDLGASDILTRPIDPEELAARVRTQVKRKRYGDFLREKLDYSLEMAVTDALTGLHNRRYMSTQLQSMVGRANNGGEPVAVLVLDIDHFKAVNDGFGHDAGDEVLREFSVRLATNVRAVDLPCRFGGEEFVVVMPGTSLEDAYRIAERIRRDVGAAPFRIMGGQAQLNITVSVGVASTPSGWQDTPEALLKRADEGVYEAKASGRNKVVARAA</sequence>
<feature type="domain" description="Response regulatory" evidence="4">
    <location>
        <begin position="155"/>
        <end position="269"/>
    </location>
</feature>
<dbReference type="GO" id="GO:0052621">
    <property type="term" value="F:diguanylate cyclase activity"/>
    <property type="evidence" value="ECO:0007669"/>
    <property type="project" value="UniProtKB-EC"/>
</dbReference>
<dbReference type="Gene3D" id="3.40.50.2300">
    <property type="match status" value="1"/>
</dbReference>
<dbReference type="Pfam" id="PF00990">
    <property type="entry name" value="GGDEF"/>
    <property type="match status" value="1"/>
</dbReference>
<dbReference type="PROSITE" id="PS50110">
    <property type="entry name" value="RESPONSE_REGULATORY"/>
    <property type="match status" value="2"/>
</dbReference>
<feature type="modified residue" description="4-aspartylphosphate" evidence="3">
    <location>
        <position position="53"/>
    </location>
</feature>
<keyword evidence="3" id="KW-0597">Phosphoprotein</keyword>
<evidence type="ECO:0000256" key="1">
    <source>
        <dbReference type="ARBA" id="ARBA00012528"/>
    </source>
</evidence>
<dbReference type="CDD" id="cd01949">
    <property type="entry name" value="GGDEF"/>
    <property type="match status" value="1"/>
</dbReference>
<dbReference type="SMART" id="SM00448">
    <property type="entry name" value="REC"/>
    <property type="match status" value="2"/>
</dbReference>
<dbReference type="InterPro" id="IPR043128">
    <property type="entry name" value="Rev_trsase/Diguanyl_cyclase"/>
</dbReference>
<dbReference type="Proteomes" id="UP001549313">
    <property type="component" value="Unassembled WGS sequence"/>
</dbReference>
<dbReference type="InterPro" id="IPR001789">
    <property type="entry name" value="Sig_transdc_resp-reg_receiver"/>
</dbReference>
<dbReference type="NCBIfam" id="TIGR00254">
    <property type="entry name" value="GGDEF"/>
    <property type="match status" value="1"/>
</dbReference>
<gene>
    <name evidence="6" type="ORF">ABIE19_001055</name>
</gene>
<dbReference type="PANTHER" id="PTHR45138:SF9">
    <property type="entry name" value="DIGUANYLATE CYCLASE DGCM-RELATED"/>
    <property type="match status" value="1"/>
</dbReference>
<evidence type="ECO:0000313" key="6">
    <source>
        <dbReference type="EMBL" id="MET4683146.1"/>
    </source>
</evidence>
<feature type="domain" description="Response regulatory" evidence="4">
    <location>
        <begin position="4"/>
        <end position="120"/>
    </location>
</feature>
<dbReference type="SUPFAM" id="SSF55073">
    <property type="entry name" value="Nucleotide cyclase"/>
    <property type="match status" value="1"/>
</dbReference>
<dbReference type="SUPFAM" id="SSF52172">
    <property type="entry name" value="CheY-like"/>
    <property type="match status" value="2"/>
</dbReference>
<dbReference type="InterPro" id="IPR000160">
    <property type="entry name" value="GGDEF_dom"/>
</dbReference>
<dbReference type="InterPro" id="IPR050469">
    <property type="entry name" value="Diguanylate_Cyclase"/>
</dbReference>
<dbReference type="EMBL" id="JBEPTF010000001">
    <property type="protein sequence ID" value="MET4683146.1"/>
    <property type="molecule type" value="Genomic_DNA"/>
</dbReference>
<evidence type="ECO:0000256" key="2">
    <source>
        <dbReference type="ARBA" id="ARBA00034247"/>
    </source>
</evidence>
<proteinExistence type="predicted"/>
<dbReference type="RefSeq" id="WP_354088080.1">
    <property type="nucleotide sequence ID" value="NZ_JBEPTF010000001.1"/>
</dbReference>
<dbReference type="SMART" id="SM00267">
    <property type="entry name" value="GGDEF"/>
    <property type="match status" value="1"/>
</dbReference>
<organism evidence="6 7">
    <name type="scientific">Brevundimonas faecalis</name>
    <dbReference type="NCBI Taxonomy" id="947378"/>
    <lineage>
        <taxon>Bacteria</taxon>
        <taxon>Pseudomonadati</taxon>
        <taxon>Pseudomonadota</taxon>
        <taxon>Alphaproteobacteria</taxon>
        <taxon>Caulobacterales</taxon>
        <taxon>Caulobacteraceae</taxon>
        <taxon>Brevundimonas</taxon>
    </lineage>
</organism>
<evidence type="ECO:0000259" key="4">
    <source>
        <dbReference type="PROSITE" id="PS50110"/>
    </source>
</evidence>
<keyword evidence="7" id="KW-1185">Reference proteome</keyword>
<keyword evidence="6" id="KW-0808">Transferase</keyword>
<dbReference type="NCBIfam" id="NF007135">
    <property type="entry name" value="PRK09581.1"/>
    <property type="match status" value="1"/>
</dbReference>
<evidence type="ECO:0000256" key="3">
    <source>
        <dbReference type="PROSITE-ProRule" id="PRU00169"/>
    </source>
</evidence>
<keyword evidence="6" id="KW-0548">Nucleotidyltransferase</keyword>
<dbReference type="CDD" id="cd17538">
    <property type="entry name" value="REC_D1_PleD-like"/>
    <property type="match status" value="1"/>
</dbReference>
<comment type="caution">
    <text evidence="6">The sequence shown here is derived from an EMBL/GenBank/DDBJ whole genome shotgun (WGS) entry which is preliminary data.</text>
</comment>
<reference evidence="6 7" key="1">
    <citation type="submission" date="2024-06" db="EMBL/GenBank/DDBJ databases">
        <title>Sorghum-associated microbial communities from plants grown in Nebraska, USA.</title>
        <authorList>
            <person name="Schachtman D."/>
        </authorList>
    </citation>
    <scope>NUCLEOTIDE SEQUENCE [LARGE SCALE GENOMIC DNA]</scope>
    <source>
        <strain evidence="6 7">2814</strain>
    </source>
</reference>
<name>A0ABV2R985_9CAUL</name>
<dbReference type="PROSITE" id="PS50887">
    <property type="entry name" value="GGDEF"/>
    <property type="match status" value="1"/>
</dbReference>
<evidence type="ECO:0000259" key="5">
    <source>
        <dbReference type="PROSITE" id="PS50887"/>
    </source>
</evidence>
<dbReference type="EC" id="2.7.7.65" evidence="1"/>
<dbReference type="Pfam" id="PF00072">
    <property type="entry name" value="Response_reg"/>
    <property type="match status" value="2"/>
</dbReference>
<protein>
    <recommendedName>
        <fullName evidence="1">diguanylate cyclase</fullName>
        <ecNumber evidence="1">2.7.7.65</ecNumber>
    </recommendedName>
</protein>
<comment type="catalytic activity">
    <reaction evidence="2">
        <text>2 GTP = 3',3'-c-di-GMP + 2 diphosphate</text>
        <dbReference type="Rhea" id="RHEA:24898"/>
        <dbReference type="ChEBI" id="CHEBI:33019"/>
        <dbReference type="ChEBI" id="CHEBI:37565"/>
        <dbReference type="ChEBI" id="CHEBI:58805"/>
        <dbReference type="EC" id="2.7.7.65"/>
    </reaction>
</comment>
<accession>A0ABV2R985</accession>
<dbReference type="Gene3D" id="3.30.70.270">
    <property type="match status" value="1"/>
</dbReference>
<feature type="domain" description="GGDEF" evidence="5">
    <location>
        <begin position="319"/>
        <end position="455"/>
    </location>
</feature>
<dbReference type="InterPro" id="IPR029787">
    <property type="entry name" value="Nucleotide_cyclase"/>
</dbReference>
<dbReference type="InterPro" id="IPR011006">
    <property type="entry name" value="CheY-like_superfamily"/>
</dbReference>
<evidence type="ECO:0000313" key="7">
    <source>
        <dbReference type="Proteomes" id="UP001549313"/>
    </source>
</evidence>
<comment type="caution">
    <text evidence="3">Lacks conserved residue(s) required for the propagation of feature annotation.</text>
</comment>